<dbReference type="Proteomes" id="UP000467840">
    <property type="component" value="Chromosome 12"/>
</dbReference>
<organism evidence="1 2">
    <name type="scientific">Hevea brasiliensis</name>
    <name type="common">Para rubber tree</name>
    <name type="synonym">Siphonia brasiliensis</name>
    <dbReference type="NCBI Taxonomy" id="3981"/>
    <lineage>
        <taxon>Eukaryota</taxon>
        <taxon>Viridiplantae</taxon>
        <taxon>Streptophyta</taxon>
        <taxon>Embryophyta</taxon>
        <taxon>Tracheophyta</taxon>
        <taxon>Spermatophyta</taxon>
        <taxon>Magnoliopsida</taxon>
        <taxon>eudicotyledons</taxon>
        <taxon>Gunneridae</taxon>
        <taxon>Pentapetalae</taxon>
        <taxon>rosids</taxon>
        <taxon>fabids</taxon>
        <taxon>Malpighiales</taxon>
        <taxon>Euphorbiaceae</taxon>
        <taxon>Crotonoideae</taxon>
        <taxon>Micrandreae</taxon>
        <taxon>Hevea</taxon>
    </lineage>
</organism>
<proteinExistence type="predicted"/>
<keyword evidence="2" id="KW-1185">Reference proteome</keyword>
<evidence type="ECO:0000313" key="2">
    <source>
        <dbReference type="Proteomes" id="UP000467840"/>
    </source>
</evidence>
<gene>
    <name evidence="1" type="ORF">GH714_003581</name>
</gene>
<dbReference type="EMBL" id="JAAGAX010000018">
    <property type="protein sequence ID" value="KAF2283369.1"/>
    <property type="molecule type" value="Genomic_DNA"/>
</dbReference>
<comment type="caution">
    <text evidence="1">The sequence shown here is derived from an EMBL/GenBank/DDBJ whole genome shotgun (WGS) entry which is preliminary data.</text>
</comment>
<evidence type="ECO:0000313" key="1">
    <source>
        <dbReference type="EMBL" id="KAF2283369.1"/>
    </source>
</evidence>
<dbReference type="AlphaFoldDB" id="A0A6A6K7F4"/>
<reference evidence="1 2" key="1">
    <citation type="journal article" date="2020" name="Mol. Plant">
        <title>The Chromosome-Based Rubber Tree Genome Provides New Insights into Spurge Genome Evolution and Rubber Biosynthesis.</title>
        <authorList>
            <person name="Liu J."/>
            <person name="Shi C."/>
            <person name="Shi C.C."/>
            <person name="Li W."/>
            <person name="Zhang Q.J."/>
            <person name="Zhang Y."/>
            <person name="Li K."/>
            <person name="Lu H.F."/>
            <person name="Shi C."/>
            <person name="Zhu S.T."/>
            <person name="Xiao Z.Y."/>
            <person name="Nan H."/>
            <person name="Yue Y."/>
            <person name="Zhu X.G."/>
            <person name="Wu Y."/>
            <person name="Hong X.N."/>
            <person name="Fan G.Y."/>
            <person name="Tong Y."/>
            <person name="Zhang D."/>
            <person name="Mao C.L."/>
            <person name="Liu Y.L."/>
            <person name="Hao S.J."/>
            <person name="Liu W.Q."/>
            <person name="Lv M.Q."/>
            <person name="Zhang H.B."/>
            <person name="Liu Y."/>
            <person name="Hu-Tang G.R."/>
            <person name="Wang J.P."/>
            <person name="Wang J.H."/>
            <person name="Sun Y.H."/>
            <person name="Ni S.B."/>
            <person name="Chen W.B."/>
            <person name="Zhang X.C."/>
            <person name="Jiao Y.N."/>
            <person name="Eichler E.E."/>
            <person name="Li G.H."/>
            <person name="Liu X."/>
            <person name="Gao L.Z."/>
        </authorList>
    </citation>
    <scope>NUCLEOTIDE SEQUENCE [LARGE SCALE GENOMIC DNA]</scope>
    <source>
        <strain evidence="2">cv. GT1</strain>
        <tissue evidence="1">Leaf</tissue>
    </source>
</reference>
<name>A0A6A6K7F4_HEVBR</name>
<accession>A0A6A6K7F4</accession>
<sequence>MDPCTRRYWDFAHAYNRVLIYIEHTLFQKECRQVARDISPFGRVLCLLSLARDHMEPQLKVTASMISSCSQASFNTCQTTEESLP</sequence>
<protein>
    <submittedName>
        <fullName evidence="1">Uncharacterized protein</fullName>
    </submittedName>
</protein>